<feature type="domain" description="RCK N-terminal" evidence="11">
    <location>
        <begin position="404"/>
        <end position="500"/>
    </location>
</feature>
<reference evidence="12" key="1">
    <citation type="submission" date="2018-05" db="EMBL/GenBank/DDBJ databases">
        <authorList>
            <person name="Lanie J.A."/>
            <person name="Ng W.-L."/>
            <person name="Kazmierczak K.M."/>
            <person name="Andrzejewski T.M."/>
            <person name="Davidsen T.M."/>
            <person name="Wayne K.J."/>
            <person name="Tettelin H."/>
            <person name="Glass J.I."/>
            <person name="Rusch D."/>
            <person name="Podicherti R."/>
            <person name="Tsui H.-C.T."/>
            <person name="Winkler M.E."/>
        </authorList>
    </citation>
    <scope>NUCLEOTIDE SEQUENCE</scope>
</reference>
<dbReference type="EMBL" id="UINC01000344">
    <property type="protein sequence ID" value="SUZ53721.1"/>
    <property type="molecule type" value="Genomic_DNA"/>
</dbReference>
<proteinExistence type="predicted"/>
<protein>
    <submittedName>
        <fullName evidence="12">Uncharacterized protein</fullName>
    </submittedName>
</protein>
<evidence type="ECO:0000256" key="6">
    <source>
        <dbReference type="ARBA" id="ARBA00022989"/>
    </source>
</evidence>
<dbReference type="Gene3D" id="1.20.1530.20">
    <property type="match status" value="1"/>
</dbReference>
<dbReference type="Pfam" id="PF02254">
    <property type="entry name" value="TrkA_N"/>
    <property type="match status" value="1"/>
</dbReference>
<dbReference type="GO" id="GO:0015297">
    <property type="term" value="F:antiporter activity"/>
    <property type="evidence" value="ECO:0007669"/>
    <property type="project" value="UniProtKB-KW"/>
</dbReference>
<keyword evidence="8 9" id="KW-0472">Membrane</keyword>
<dbReference type="SUPFAM" id="SSF51735">
    <property type="entry name" value="NAD(P)-binding Rossmann-fold domains"/>
    <property type="match status" value="1"/>
</dbReference>
<sequence length="634" mass="67505">MDASSHPELTVALALAAGIVAQSVSRLLRLPGIVLLLACGAVLGPEVLGWIQPQALGDGLFGIVDFGVAIILFEGGLNLEWSRLKRQEAAIRRLITWGSLVTLVGAAALTIVLLGWQWDLAILFGALVIVTGPTVIQPLLRTMRLRPRVKTILEAEGVLIDPVGALLAGFLLHVITAPQITTLASQTTGAAISVGFGLAAGLAAGFLLAGALRYRLLVAHTYENVFTLASVVLLFEGCNALAEPSGLVAVTVAGVVMGNLETRVGRDLREFKDQLTVLLVGMLFVLLAADVALDDVRALGAGGLGVVAGLILIVRPLGVWVSTRGLKLTTSERLFMGAVAPRGIVAAAIASITAATLEAQGLAGSAPLQALVFSTIAGTVVLSGILAYPLAWGLGLQLPERNRVVIFGARGLALPLADALRDGGVTVLFIESDPKRSHVAEQAGHTVIFGDPLDERTLQRARMDLVGTVIGLTFNEHVDSLFVREAREAYGVSRGYVAVESFDDPRTQPLIQRSGLHVLFDGPHDQAQWDVRWRHGDVDIESFEYRLRVEPGEVVTTTEPPVEDPEATTQELYVVLTSLRGKHLEPFRAGANPRQGDVAFVALYQPSRTAAIEQLAQAGWYPRKRNAEDVPSDH</sequence>
<evidence type="ECO:0000256" key="2">
    <source>
        <dbReference type="ARBA" id="ARBA00022448"/>
    </source>
</evidence>
<keyword evidence="7" id="KW-0406">Ion transport</keyword>
<feature type="transmembrane region" description="Helical" evidence="9">
    <location>
        <begin position="274"/>
        <end position="293"/>
    </location>
</feature>
<keyword evidence="3" id="KW-0050">Antiport</keyword>
<evidence type="ECO:0000256" key="7">
    <source>
        <dbReference type="ARBA" id="ARBA00023065"/>
    </source>
</evidence>
<evidence type="ECO:0000256" key="4">
    <source>
        <dbReference type="ARBA" id="ARBA00022475"/>
    </source>
</evidence>
<organism evidence="12">
    <name type="scientific">marine metagenome</name>
    <dbReference type="NCBI Taxonomy" id="408172"/>
    <lineage>
        <taxon>unclassified sequences</taxon>
        <taxon>metagenomes</taxon>
        <taxon>ecological metagenomes</taxon>
    </lineage>
</organism>
<dbReference type="InterPro" id="IPR036291">
    <property type="entry name" value="NAD(P)-bd_dom_sf"/>
</dbReference>
<evidence type="ECO:0000259" key="11">
    <source>
        <dbReference type="Pfam" id="PF02254"/>
    </source>
</evidence>
<name>A0A381NGR7_9ZZZZ</name>
<evidence type="ECO:0000256" key="5">
    <source>
        <dbReference type="ARBA" id="ARBA00022692"/>
    </source>
</evidence>
<evidence type="ECO:0000256" key="1">
    <source>
        <dbReference type="ARBA" id="ARBA00004651"/>
    </source>
</evidence>
<dbReference type="PANTHER" id="PTHR32507:SF0">
    <property type="entry name" value="NA(+)_H(+) ANTIPORTER 2-RELATED"/>
    <property type="match status" value="1"/>
</dbReference>
<evidence type="ECO:0000256" key="8">
    <source>
        <dbReference type="ARBA" id="ARBA00023136"/>
    </source>
</evidence>
<dbReference type="InterPro" id="IPR038770">
    <property type="entry name" value="Na+/solute_symporter_sf"/>
</dbReference>
<gene>
    <name evidence="12" type="ORF">METZ01_LOCUS6575</name>
</gene>
<keyword evidence="2" id="KW-0813">Transport</keyword>
<dbReference type="InterPro" id="IPR003148">
    <property type="entry name" value="RCK_N"/>
</dbReference>
<dbReference type="GO" id="GO:0006813">
    <property type="term" value="P:potassium ion transport"/>
    <property type="evidence" value="ECO:0007669"/>
    <property type="project" value="InterPro"/>
</dbReference>
<dbReference type="AlphaFoldDB" id="A0A381NGR7"/>
<dbReference type="Gene3D" id="3.40.50.720">
    <property type="entry name" value="NAD(P)-binding Rossmann-like Domain"/>
    <property type="match status" value="1"/>
</dbReference>
<evidence type="ECO:0000256" key="9">
    <source>
        <dbReference type="SAM" id="Phobius"/>
    </source>
</evidence>
<dbReference type="GO" id="GO:0005886">
    <property type="term" value="C:plasma membrane"/>
    <property type="evidence" value="ECO:0007669"/>
    <property type="project" value="UniProtKB-SubCell"/>
</dbReference>
<dbReference type="GO" id="GO:1902600">
    <property type="term" value="P:proton transmembrane transport"/>
    <property type="evidence" value="ECO:0007669"/>
    <property type="project" value="InterPro"/>
</dbReference>
<feature type="transmembrane region" description="Helical" evidence="9">
    <location>
        <begin position="152"/>
        <end position="175"/>
    </location>
</feature>
<comment type="subcellular location">
    <subcellularLocation>
        <location evidence="1">Cell membrane</location>
        <topology evidence="1">Multi-pass membrane protein</topology>
    </subcellularLocation>
</comment>
<dbReference type="Pfam" id="PF00999">
    <property type="entry name" value="Na_H_Exchanger"/>
    <property type="match status" value="1"/>
</dbReference>
<keyword evidence="4" id="KW-1003">Cell membrane</keyword>
<keyword evidence="6 9" id="KW-1133">Transmembrane helix</keyword>
<dbReference type="InterPro" id="IPR006153">
    <property type="entry name" value="Cation/H_exchanger_TM"/>
</dbReference>
<feature type="domain" description="Cation/H+ exchanger transmembrane" evidence="10">
    <location>
        <begin position="14"/>
        <end position="387"/>
    </location>
</feature>
<evidence type="ECO:0000256" key="3">
    <source>
        <dbReference type="ARBA" id="ARBA00022449"/>
    </source>
</evidence>
<feature type="transmembrane region" description="Helical" evidence="9">
    <location>
        <begin position="54"/>
        <end position="73"/>
    </location>
</feature>
<evidence type="ECO:0000259" key="10">
    <source>
        <dbReference type="Pfam" id="PF00999"/>
    </source>
</evidence>
<dbReference type="PANTHER" id="PTHR32507">
    <property type="entry name" value="NA(+)/H(+) ANTIPORTER 1"/>
    <property type="match status" value="1"/>
</dbReference>
<evidence type="ECO:0000313" key="12">
    <source>
        <dbReference type="EMBL" id="SUZ53721.1"/>
    </source>
</evidence>
<feature type="transmembrane region" description="Helical" evidence="9">
    <location>
        <begin position="334"/>
        <end position="356"/>
    </location>
</feature>
<feature type="transmembrane region" description="Helical" evidence="9">
    <location>
        <begin position="120"/>
        <end position="140"/>
    </location>
</feature>
<feature type="transmembrane region" description="Helical" evidence="9">
    <location>
        <begin position="94"/>
        <end position="114"/>
    </location>
</feature>
<feature type="transmembrane region" description="Helical" evidence="9">
    <location>
        <begin position="299"/>
        <end position="322"/>
    </location>
</feature>
<keyword evidence="5 9" id="KW-0812">Transmembrane</keyword>
<feature type="transmembrane region" description="Helical" evidence="9">
    <location>
        <begin position="368"/>
        <end position="391"/>
    </location>
</feature>
<accession>A0A381NGR7</accession>
<feature type="transmembrane region" description="Helical" evidence="9">
    <location>
        <begin position="187"/>
        <end position="209"/>
    </location>
</feature>